<gene>
    <name evidence="2" type="ORF">FIE12Z_10133</name>
</gene>
<sequence length="2165" mass="243247">MSSDTYSLDADSILGEYTSTACPRPSDQSLAGEQVLQSIQIQHSRPSFAGHDESDVQYVDSRSLAIVFVEGLICDLASWTTPRNGSAIDADDLYSKLRQVLESYCAEIQSTDHPDGPLPHLIQNPLHQKVHSMVLKEIHFLVGRLASLFYGDVMLFPGSVDDISPVLAARDYLMSGKAFGRLKLRIRRLLKQHMMWIISDEVRLNLLPTAPRLTTSTFHVRWELFDHILNEQNGSTDIGKILTVTGKGRNAYASRCADYFEWLWKDSKYDICSHIQQYLERELYEHPDATLMIDENTEGDSDIKVIVHGAVETITEVAQQLAWLTAAFRSRPEGVTLSDVDFIPTKGMQFFIEAGALTNVSNVTPTPNTCWHRLIRNVAIAHGFPIPPRSHQVGLELPYAAMLKLSRVSTLLIANKRLAFYGFSSLLFPIDQSSEKNDSAQHLTQWHFETSDNTEQYFDCADYLVESKCIWANDVHESTLPTSRHFVGYCRVSEFRLATSTSNLLNLLETPMPDASTTVGARIENVTAGTGGLGFGTLEVESNIRYAHSIVNAVAADEYLGTMDTLERMSMILWDCGDECGWLVPAQALLLHMAHVWVNSKGITAEFRHPSQGPGYLQEVDKILREDRKKVLRKEGRDDDSDFELRHLIMRIWNDIRGCMLAQQSALRDDRGVIGHQAGGISGWEVTDFLTRPPLEFSMKQDKRGPSDKSWKGLAAEKNIPVLFCKGAGEVIKTTPSGFLCAHCSLSLKHQSYLIASLTCLGNMAQRYGGFKSKTRLTTEWGWQPTDEAALFQEYCQLNVGTRCNERLQKLITFKEEDDGTNLNLPANGVVVFGRAGSKAPELAATATPTTTATASVGKGRITKWLAKLRDKKNAIQDALQPNIQVTTNLASALKYAPRHLKQSKHAAGERLWVDAICINQADDAEKSSQVVMMGRIYSQSGIVICWLGLPADSIFAAIDAMETVAYERYVHGTYTENQGNRHRLVACIEQLKICLESIKGADAFGDLQVVDESSMEVSLVGDVELHALANTLQLTTVVLYDLLQGSYGTELRTGQETLVGTFHNIKGWHDQFRSRTCKLDASLVRQSHRVGFLLALLSFRINKFRMIVQDYLLQLIYDEGYRNVSWLEYHPWLAEVKGVIGESHATPAQPLFEVPYWSRIWIRQEIILAKYPVFVCGPRSFSTETLESFSAWVEWIQDPSNFELTKEAGLSRLAVLAYQRIGKLLNHIFASRQDKGGTGCHWLGTKALKSNIWWESPDARATNPKDYYYGFLGLTNLKVTPDYSPKKTLGLISRDFMHEYLKASRGESLSSGTLGGPLGLLMFAGVGYGWDVDQDMPSWGPNFAGQALAKPSSRGQADALISPDPWGFRNVFKTASEAKITGADMEVSAIILDYVEDIGPRVSDYGRAELLHPQGLPIAWAFDFAIRQRGYVSGGHPLTALRTLLEPSTESKHTLANMATEDCLEFVKFLVRFSRVLPNSKLPPKVACARLWFMKDYFDQVPRVCEDREWEDEEVTDYWEFKDHPVVMVSKDGWAKIMHESWEVFLESLMAHLVNKWAADCVNTHSACRRQSLPGSVLPTRLLDIGSNISKQWVVATTEGDAPRYGKYVALSHRWATDTPKLLHQGGFRAQSAYCDRELPQHYQDIISICRAMGIRYLWIDSLCIFQDSDEDFRHEAGIMADIYENAFLTLSICWDYSSASLFRETVPQTIPRPPPADHLASRDKCCKESSTILDSRAFVKYEDGFRVDVVDSLINRRGWVLQERFLSPRILYLGNEQIYWECDAHIASELVLQSLKDWGSRWDSQTNLCMGLGHLSWRSIMIPYSACSLTRQEDKLVAISGLARSLVGRTGQTYFCGIWIEYWIQDLLWYPVTLLTVHDTTQLTELSDSPEVPSWLWLGSSKRINPGFIPREPDLLYSNLCSFKSNKAFAMAFLIDSKLKSPGANTDVFTSFAGASLDIICLPIQISFNKEEMIEEHPYPITGTFLCRYADIKARGGQLSCLPLQLIPDISKCDEATFEEADVIYVQSSQQYDPLLPCFLVPLLAYHGTEDEGADRFLEPSMNGLVVQPITEGQFKRIACFWQMGGNKREVTCMVLKAVSEQKLGAHGTSETDEEQAYKAAFLQYATAKTSLPMFVDSGRDAKLSWSQVPQIKDLSWTKIELV</sequence>
<feature type="domain" description="Heterokaryon incompatibility" evidence="1">
    <location>
        <begin position="881"/>
        <end position="977"/>
    </location>
</feature>
<dbReference type="Proteomes" id="UP000265631">
    <property type="component" value="Unassembled WGS sequence"/>
</dbReference>
<reference evidence="2 3" key="1">
    <citation type="journal article" date="2018" name="PLoS Pathog.">
        <title>Evolution of structural diversity of trichothecenes, a family of toxins produced by plant pathogenic and entomopathogenic fungi.</title>
        <authorList>
            <person name="Proctor R.H."/>
            <person name="McCormick S.P."/>
            <person name="Kim H.S."/>
            <person name="Cardoza R.E."/>
            <person name="Stanley A.M."/>
            <person name="Lindo L."/>
            <person name="Kelly A."/>
            <person name="Brown D.W."/>
            <person name="Lee T."/>
            <person name="Vaughan M.M."/>
            <person name="Alexander N.J."/>
            <person name="Busman M."/>
            <person name="Gutierrez S."/>
        </authorList>
    </citation>
    <scope>NUCLEOTIDE SEQUENCE [LARGE SCALE GENOMIC DNA]</scope>
    <source>
        <strain evidence="2 3">NRRL 13405</strain>
    </source>
</reference>
<accession>A0A395MCQ2</accession>
<name>A0A395MCQ2_9HYPO</name>
<keyword evidence="3" id="KW-1185">Reference proteome</keyword>
<dbReference type="STRING" id="2594813.A0A395MCQ2"/>
<evidence type="ECO:0000259" key="1">
    <source>
        <dbReference type="Pfam" id="PF06985"/>
    </source>
</evidence>
<organism evidence="2 3">
    <name type="scientific">Fusarium flagelliforme</name>
    <dbReference type="NCBI Taxonomy" id="2675880"/>
    <lineage>
        <taxon>Eukaryota</taxon>
        <taxon>Fungi</taxon>
        <taxon>Dikarya</taxon>
        <taxon>Ascomycota</taxon>
        <taxon>Pezizomycotina</taxon>
        <taxon>Sordariomycetes</taxon>
        <taxon>Hypocreomycetidae</taxon>
        <taxon>Hypocreales</taxon>
        <taxon>Nectriaceae</taxon>
        <taxon>Fusarium</taxon>
        <taxon>Fusarium incarnatum-equiseti species complex</taxon>
    </lineage>
</organism>
<dbReference type="PANTHER" id="PTHR33112">
    <property type="entry name" value="DOMAIN PROTEIN, PUTATIVE-RELATED"/>
    <property type="match status" value="1"/>
</dbReference>
<evidence type="ECO:0000313" key="3">
    <source>
        <dbReference type="Proteomes" id="UP000265631"/>
    </source>
</evidence>
<dbReference type="PANTHER" id="PTHR33112:SF8">
    <property type="entry name" value="HETEROKARYON INCOMPATIBILITY DOMAIN-CONTAINING PROTEIN"/>
    <property type="match status" value="1"/>
</dbReference>
<evidence type="ECO:0000313" key="2">
    <source>
        <dbReference type="EMBL" id="RFN45631.1"/>
    </source>
</evidence>
<protein>
    <recommendedName>
        <fullName evidence="1">Heterokaryon incompatibility domain-containing protein</fullName>
    </recommendedName>
</protein>
<dbReference type="EMBL" id="PXXK01000346">
    <property type="protein sequence ID" value="RFN45631.1"/>
    <property type="molecule type" value="Genomic_DNA"/>
</dbReference>
<dbReference type="Pfam" id="PF06985">
    <property type="entry name" value="HET"/>
    <property type="match status" value="2"/>
</dbReference>
<proteinExistence type="predicted"/>
<feature type="domain" description="Heterokaryon incompatibility" evidence="1">
    <location>
        <begin position="1609"/>
        <end position="1765"/>
    </location>
</feature>
<dbReference type="InterPro" id="IPR010730">
    <property type="entry name" value="HET"/>
</dbReference>
<comment type="caution">
    <text evidence="2">The sequence shown here is derived from an EMBL/GenBank/DDBJ whole genome shotgun (WGS) entry which is preliminary data.</text>
</comment>